<comment type="caution">
    <text evidence="1">The sequence shown here is derived from an EMBL/GenBank/DDBJ whole genome shotgun (WGS) entry which is preliminary data.</text>
</comment>
<proteinExistence type="predicted"/>
<evidence type="ECO:0000313" key="1">
    <source>
        <dbReference type="EMBL" id="KAJ3555339.1"/>
    </source>
</evidence>
<protein>
    <submittedName>
        <fullName evidence="1">Uncharacterized protein</fullName>
    </submittedName>
</protein>
<evidence type="ECO:0000313" key="2">
    <source>
        <dbReference type="Proteomes" id="UP001148614"/>
    </source>
</evidence>
<reference evidence="1" key="1">
    <citation type="submission" date="2022-07" db="EMBL/GenBank/DDBJ databases">
        <title>Genome Sequence of Xylaria arbuscula.</title>
        <authorList>
            <person name="Buettner E."/>
        </authorList>
    </citation>
    <scope>NUCLEOTIDE SEQUENCE</scope>
    <source>
        <strain evidence="1">VT107</strain>
    </source>
</reference>
<sequence>MVPSQDNLVVAEARLIETYGYLLGGNPVSFEAAQSFINSLGGYTNEYKAEWKGQRVGIIHCRALVLVWGLPCVGNNQERMAVAEFLFRATNQLVFRRAIDGDVDVLPYDITALDEHLDKAFRAFVPALVQLRLRWSLWPCWLYATAPTADAPEKFTRRCDGYGQYTLAASKIHANKVF</sequence>
<accession>A0A9W8N4V9</accession>
<dbReference type="AlphaFoldDB" id="A0A9W8N4V9"/>
<dbReference type="Proteomes" id="UP001148614">
    <property type="component" value="Unassembled WGS sequence"/>
</dbReference>
<organism evidence="1 2">
    <name type="scientific">Xylaria arbuscula</name>
    <dbReference type="NCBI Taxonomy" id="114810"/>
    <lineage>
        <taxon>Eukaryota</taxon>
        <taxon>Fungi</taxon>
        <taxon>Dikarya</taxon>
        <taxon>Ascomycota</taxon>
        <taxon>Pezizomycotina</taxon>
        <taxon>Sordariomycetes</taxon>
        <taxon>Xylariomycetidae</taxon>
        <taxon>Xylariales</taxon>
        <taxon>Xylariaceae</taxon>
        <taxon>Xylaria</taxon>
    </lineage>
</organism>
<keyword evidence="2" id="KW-1185">Reference proteome</keyword>
<dbReference type="EMBL" id="JANPWZ010002904">
    <property type="protein sequence ID" value="KAJ3555339.1"/>
    <property type="molecule type" value="Genomic_DNA"/>
</dbReference>
<name>A0A9W8N4V9_9PEZI</name>
<gene>
    <name evidence="1" type="ORF">NPX13_g10374</name>
</gene>